<reference evidence="2 3" key="1">
    <citation type="submission" date="2015-11" db="EMBL/GenBank/DDBJ databases">
        <title>Draft genome sequence of Paramesorhizobium deserti A-3-E, a strain highly resistant to diverse beta-lactam antibiotics.</title>
        <authorList>
            <person name="Lv R."/>
            <person name="Yang X."/>
            <person name="Fang N."/>
            <person name="Guo J."/>
            <person name="Luo X."/>
            <person name="Peng F."/>
            <person name="Yang R."/>
            <person name="Cui Y."/>
            <person name="Fang C."/>
            <person name="Song Y."/>
        </authorList>
    </citation>
    <scope>NUCLEOTIDE SEQUENCE [LARGE SCALE GENOMIC DNA]</scope>
    <source>
        <strain evidence="2 3">A-3-E</strain>
    </source>
</reference>
<sequence length="607" mass="62552">MSAEGLNGVGVSPAGGAYASAGRSNASGTTQVNTHVTGTGDIKLESGRDTNLKGAVVSGETVTANVGRDLNIISVPDTGETKNSSVSAGFSLSGPGQKVGSLGHLGGVIGGALGTTPSVSGVQPGFGTGSGETNWISEQSGLISSGKMDVTVGGNTHLGAGKIISESGDLTLDTGTLTHENFSGSKQYEGFDVQANIDTTGGKGTLENALGNTTAEGSYKLDDTRQEVRATVGEGEITIRDKDKQAALEAEGKTEDLAALNRDPDKAYEITRDEHVDVEFYFSDTSVKAAIAAGAAVTEIIGGALDHIREPELSKAIRNNEIDPATALQQLRSGACGEQRGDAGFDLWEWIVPTAHAADCTLTTLSGKPIVIHDREGCFEALTLALYNQTVGASGNLDSFSRGIAKGVASQGEEFAALVSDPAGMAKTISGVAMEIAYDPVAAAAKYGYGAADGLSEQSLLYLQALANGNYQAAGEYLSGLAIDLAIKVAAPVAGTAIGAIKAADKLAALRKIEKIEKAATKAGVPDGVSFGRNANQDYHVWRHVEDELGMSRQRVQDAVVADLPPAGNLSSGLNVRFVTIDGVRLQYNAFKLPDGTINIGRIHEAN</sequence>
<comment type="caution">
    <text evidence="2">The sequence shown here is derived from an EMBL/GenBank/DDBJ whole genome shotgun (WGS) entry which is preliminary data.</text>
</comment>
<dbReference type="InterPro" id="IPR025157">
    <property type="entry name" value="Hemagglutinin_rpt"/>
</dbReference>
<dbReference type="STRING" id="1494590.ATN84_22450"/>
<dbReference type="EMBL" id="LNTU01000041">
    <property type="protein sequence ID" value="KXF74662.1"/>
    <property type="molecule type" value="Genomic_DNA"/>
</dbReference>
<keyword evidence="3" id="KW-1185">Reference proteome</keyword>
<dbReference type="Pfam" id="PF13332">
    <property type="entry name" value="Fil_haemagg_2"/>
    <property type="match status" value="1"/>
</dbReference>
<dbReference type="RefSeq" id="WP_068885234.1">
    <property type="nucleotide sequence ID" value="NZ_LNTU01000041.1"/>
</dbReference>
<dbReference type="Proteomes" id="UP000070107">
    <property type="component" value="Unassembled WGS sequence"/>
</dbReference>
<evidence type="ECO:0000313" key="2">
    <source>
        <dbReference type="EMBL" id="KXF74662.1"/>
    </source>
</evidence>
<feature type="compositionally biased region" description="Polar residues" evidence="1">
    <location>
        <begin position="22"/>
        <end position="37"/>
    </location>
</feature>
<accession>A0A135HN69</accession>
<dbReference type="GO" id="GO:0003824">
    <property type="term" value="F:catalytic activity"/>
    <property type="evidence" value="ECO:0007669"/>
    <property type="project" value="UniProtKB-ARBA"/>
</dbReference>
<feature type="region of interest" description="Disordered" evidence="1">
    <location>
        <begin position="21"/>
        <end position="45"/>
    </location>
</feature>
<protein>
    <recommendedName>
        <fullName evidence="4">Filamentous hemagglutinin</fullName>
    </recommendedName>
</protein>
<organism evidence="2 3">
    <name type="scientific">Paramesorhizobium deserti</name>
    <dbReference type="NCBI Taxonomy" id="1494590"/>
    <lineage>
        <taxon>Bacteria</taxon>
        <taxon>Pseudomonadati</taxon>
        <taxon>Pseudomonadota</taxon>
        <taxon>Alphaproteobacteria</taxon>
        <taxon>Hyphomicrobiales</taxon>
        <taxon>Phyllobacteriaceae</taxon>
        <taxon>Paramesorhizobium</taxon>
    </lineage>
</organism>
<evidence type="ECO:0000256" key="1">
    <source>
        <dbReference type="SAM" id="MobiDB-lite"/>
    </source>
</evidence>
<evidence type="ECO:0000313" key="3">
    <source>
        <dbReference type="Proteomes" id="UP000070107"/>
    </source>
</evidence>
<evidence type="ECO:0008006" key="4">
    <source>
        <dbReference type="Google" id="ProtNLM"/>
    </source>
</evidence>
<name>A0A135HN69_9HYPH</name>
<proteinExistence type="predicted"/>
<gene>
    <name evidence="2" type="ORF">ATN84_22450</name>
</gene>
<dbReference type="AlphaFoldDB" id="A0A135HN69"/>